<dbReference type="PANTHER" id="PTHR24404">
    <property type="entry name" value="ZINC FINGER PROTEIN"/>
    <property type="match status" value="1"/>
</dbReference>
<evidence type="ECO:0000256" key="4">
    <source>
        <dbReference type="ARBA" id="ARBA00022771"/>
    </source>
</evidence>
<feature type="domain" description="C2H2-type" evidence="10">
    <location>
        <begin position="267"/>
        <end position="289"/>
    </location>
</feature>
<feature type="domain" description="C2H2-type" evidence="10">
    <location>
        <begin position="183"/>
        <end position="210"/>
    </location>
</feature>
<keyword evidence="4 8" id="KW-0863">Zinc-finger</keyword>
<name>A0A3Q3N714_9TELE</name>
<comment type="subcellular location">
    <subcellularLocation>
        <location evidence="1">Nucleus</location>
    </subcellularLocation>
</comment>
<keyword evidence="3" id="KW-0677">Repeat</keyword>
<feature type="domain" description="C2H2-type" evidence="10">
    <location>
        <begin position="157"/>
        <end position="184"/>
    </location>
</feature>
<feature type="domain" description="C2H2-type" evidence="10">
    <location>
        <begin position="239"/>
        <end position="266"/>
    </location>
</feature>
<reference evidence="11" key="2">
    <citation type="submission" date="2025-09" db="UniProtKB">
        <authorList>
            <consortium name="Ensembl"/>
        </authorList>
    </citation>
    <scope>IDENTIFICATION</scope>
</reference>
<feature type="compositionally biased region" description="Polar residues" evidence="9">
    <location>
        <begin position="94"/>
        <end position="113"/>
    </location>
</feature>
<dbReference type="Gene3D" id="3.30.160.60">
    <property type="entry name" value="Classic Zinc Finger"/>
    <property type="match status" value="5"/>
</dbReference>
<dbReference type="FunFam" id="3.30.160.60:FF:000624">
    <property type="entry name" value="zinc finger protein 697"/>
    <property type="match status" value="1"/>
</dbReference>
<evidence type="ECO:0000256" key="7">
    <source>
        <dbReference type="ARBA" id="ARBA00023242"/>
    </source>
</evidence>
<evidence type="ECO:0000256" key="6">
    <source>
        <dbReference type="ARBA" id="ARBA00023125"/>
    </source>
</evidence>
<dbReference type="Ensembl" id="ENSMAMT00000033114.2">
    <property type="protein sequence ID" value="ENSMAMP00000032277.2"/>
    <property type="gene ID" value="ENSMAMG00000021705.2"/>
</dbReference>
<dbReference type="FunFam" id="3.30.160.60:FF:002343">
    <property type="entry name" value="Zinc finger protein 33A"/>
    <property type="match status" value="1"/>
</dbReference>
<feature type="region of interest" description="Disordered" evidence="9">
    <location>
        <begin position="88"/>
        <end position="113"/>
    </location>
</feature>
<dbReference type="PROSITE" id="PS50157">
    <property type="entry name" value="ZINC_FINGER_C2H2_2"/>
    <property type="match status" value="6"/>
</dbReference>
<dbReference type="InParanoid" id="A0A3Q3N714"/>
<sequence length="315" mass="35676">LNFIYSVFHSNVSECKDAAVLYLPHSSVWEKNEQTKLTLQPEAQNSESAEQLHELQETKTEQFMLPLTSTQSLQTLIQNDSVQGSREGERSAANFLSDQTQTEQNRSSIITSRESTELSHLNSAASDYRCYVCSTSFSSNGRLINHAFRLHSKYAGVLCAVCGRTLESNESLKLHFESHKVSKCCQVCGKHYNSTTAMAEHMTRHTGVKPHRCHVCGKECGRKGDLKIHMRIHTGEKPFCCSYCCKSFTHSGHLKKHIRSHTGERPHQCEVCGRGFLQSAHLKCHLWTHQLTCTAKAILKSKEINRLIYSCSYYM</sequence>
<dbReference type="PROSITE" id="PS00028">
    <property type="entry name" value="ZINC_FINGER_C2H2_1"/>
    <property type="match status" value="6"/>
</dbReference>
<dbReference type="AlphaFoldDB" id="A0A3Q3N714"/>
<evidence type="ECO:0000259" key="10">
    <source>
        <dbReference type="PROSITE" id="PS50157"/>
    </source>
</evidence>
<dbReference type="InterPro" id="IPR050589">
    <property type="entry name" value="Ikaros_C2H2-ZF"/>
</dbReference>
<keyword evidence="2" id="KW-0479">Metal-binding</keyword>
<protein>
    <recommendedName>
        <fullName evidence="10">C2H2-type domain-containing protein</fullName>
    </recommendedName>
</protein>
<dbReference type="SMART" id="SM00355">
    <property type="entry name" value="ZnF_C2H2"/>
    <property type="match status" value="6"/>
</dbReference>
<feature type="domain" description="C2H2-type" evidence="10">
    <location>
        <begin position="211"/>
        <end position="238"/>
    </location>
</feature>
<organism evidence="11 12">
    <name type="scientific">Mastacembelus armatus</name>
    <name type="common">zig-zag eel</name>
    <dbReference type="NCBI Taxonomy" id="205130"/>
    <lineage>
        <taxon>Eukaryota</taxon>
        <taxon>Metazoa</taxon>
        <taxon>Chordata</taxon>
        <taxon>Craniata</taxon>
        <taxon>Vertebrata</taxon>
        <taxon>Euteleostomi</taxon>
        <taxon>Actinopterygii</taxon>
        <taxon>Neopterygii</taxon>
        <taxon>Teleostei</taxon>
        <taxon>Neoteleostei</taxon>
        <taxon>Acanthomorphata</taxon>
        <taxon>Anabantaria</taxon>
        <taxon>Synbranchiformes</taxon>
        <taxon>Mastacembelidae</taxon>
        <taxon>Mastacembelus</taxon>
    </lineage>
</organism>
<keyword evidence="6" id="KW-0238">DNA-binding</keyword>
<dbReference type="GO" id="GO:0006357">
    <property type="term" value="P:regulation of transcription by RNA polymerase II"/>
    <property type="evidence" value="ECO:0007669"/>
    <property type="project" value="TreeGrafter"/>
</dbReference>
<proteinExistence type="predicted"/>
<dbReference type="PANTHER" id="PTHR24404:SF114">
    <property type="entry name" value="KLUMPFUSS, ISOFORM B-RELATED"/>
    <property type="match status" value="1"/>
</dbReference>
<accession>A0A3Q3N714</accession>
<keyword evidence="7" id="KW-0539">Nucleus</keyword>
<dbReference type="GO" id="GO:0003700">
    <property type="term" value="F:DNA-binding transcription factor activity"/>
    <property type="evidence" value="ECO:0007669"/>
    <property type="project" value="TreeGrafter"/>
</dbReference>
<dbReference type="FunFam" id="3.30.160.60:FF:000446">
    <property type="entry name" value="Zinc finger protein"/>
    <property type="match status" value="1"/>
</dbReference>
<evidence type="ECO:0000256" key="3">
    <source>
        <dbReference type="ARBA" id="ARBA00022737"/>
    </source>
</evidence>
<dbReference type="Proteomes" id="UP000261640">
    <property type="component" value="Unplaced"/>
</dbReference>
<dbReference type="STRING" id="205130.ENSMAMP00000032277"/>
<reference evidence="11" key="1">
    <citation type="submission" date="2025-08" db="UniProtKB">
        <authorList>
            <consortium name="Ensembl"/>
        </authorList>
    </citation>
    <scope>IDENTIFICATION</scope>
</reference>
<evidence type="ECO:0000313" key="12">
    <source>
        <dbReference type="Proteomes" id="UP000261640"/>
    </source>
</evidence>
<dbReference type="InterPro" id="IPR013087">
    <property type="entry name" value="Znf_C2H2_type"/>
</dbReference>
<dbReference type="Pfam" id="PF00096">
    <property type="entry name" value="zf-C2H2"/>
    <property type="match status" value="1"/>
</dbReference>
<evidence type="ECO:0000256" key="2">
    <source>
        <dbReference type="ARBA" id="ARBA00022723"/>
    </source>
</evidence>
<evidence type="ECO:0000256" key="1">
    <source>
        <dbReference type="ARBA" id="ARBA00004123"/>
    </source>
</evidence>
<dbReference type="SUPFAM" id="SSF57667">
    <property type="entry name" value="beta-beta-alpha zinc fingers"/>
    <property type="match status" value="3"/>
</dbReference>
<dbReference type="InterPro" id="IPR036236">
    <property type="entry name" value="Znf_C2H2_sf"/>
</dbReference>
<keyword evidence="5" id="KW-0862">Zinc</keyword>
<keyword evidence="12" id="KW-1185">Reference proteome</keyword>
<dbReference type="GO" id="GO:0008270">
    <property type="term" value="F:zinc ion binding"/>
    <property type="evidence" value="ECO:0007669"/>
    <property type="project" value="UniProtKB-KW"/>
</dbReference>
<evidence type="ECO:0000256" key="8">
    <source>
        <dbReference type="PROSITE-ProRule" id="PRU00042"/>
    </source>
</evidence>
<dbReference type="GO" id="GO:0005634">
    <property type="term" value="C:nucleus"/>
    <property type="evidence" value="ECO:0007669"/>
    <property type="project" value="UniProtKB-SubCell"/>
</dbReference>
<evidence type="ECO:0000256" key="9">
    <source>
        <dbReference type="SAM" id="MobiDB-lite"/>
    </source>
</evidence>
<feature type="domain" description="C2H2-type" evidence="10">
    <location>
        <begin position="128"/>
        <end position="152"/>
    </location>
</feature>
<dbReference type="GeneTree" id="ENSGT00940000161979"/>
<evidence type="ECO:0000313" key="11">
    <source>
        <dbReference type="Ensembl" id="ENSMAMP00000032277.2"/>
    </source>
</evidence>
<evidence type="ECO:0000256" key="5">
    <source>
        <dbReference type="ARBA" id="ARBA00022833"/>
    </source>
</evidence>
<dbReference type="GO" id="GO:0000978">
    <property type="term" value="F:RNA polymerase II cis-regulatory region sequence-specific DNA binding"/>
    <property type="evidence" value="ECO:0007669"/>
    <property type="project" value="TreeGrafter"/>
</dbReference>